<feature type="compositionally biased region" description="Acidic residues" evidence="1">
    <location>
        <begin position="171"/>
        <end position="185"/>
    </location>
</feature>
<dbReference type="RefSeq" id="XP_022823695.1">
    <property type="nucleotide sequence ID" value="XM_022967927.1"/>
</dbReference>
<organism evidence="3 5">
    <name type="scientific">Spodoptera litura</name>
    <name type="common">Asian cotton leafworm</name>
    <dbReference type="NCBI Taxonomy" id="69820"/>
    <lineage>
        <taxon>Eukaryota</taxon>
        <taxon>Metazoa</taxon>
        <taxon>Ecdysozoa</taxon>
        <taxon>Arthropoda</taxon>
        <taxon>Hexapoda</taxon>
        <taxon>Insecta</taxon>
        <taxon>Pterygota</taxon>
        <taxon>Neoptera</taxon>
        <taxon>Endopterygota</taxon>
        <taxon>Lepidoptera</taxon>
        <taxon>Glossata</taxon>
        <taxon>Ditrysia</taxon>
        <taxon>Noctuoidea</taxon>
        <taxon>Noctuidae</taxon>
        <taxon>Amphipyrinae</taxon>
        <taxon>Spodoptera</taxon>
    </lineage>
</organism>
<name>A0A9J7ENZ5_SPOLT</name>
<accession>A0A9J7ENZ5</accession>
<gene>
    <name evidence="5" type="primary">LOC111362445</name>
    <name evidence="4" type="synonym">LOC111354456</name>
</gene>
<dbReference type="PANTHER" id="PTHR10773">
    <property type="entry name" value="DNA-DIRECTED RNA POLYMERASES I, II, AND III SUBUNIT RPABC2"/>
    <property type="match status" value="1"/>
</dbReference>
<dbReference type="OrthoDB" id="6776127at2759"/>
<evidence type="ECO:0000259" key="2">
    <source>
        <dbReference type="Pfam" id="PF25273"/>
    </source>
</evidence>
<feature type="compositionally biased region" description="Basic residues" evidence="1">
    <location>
        <begin position="251"/>
        <end position="269"/>
    </location>
</feature>
<reference evidence="4 5" key="1">
    <citation type="submission" date="2025-04" db="UniProtKB">
        <authorList>
            <consortium name="RefSeq"/>
        </authorList>
    </citation>
    <scope>IDENTIFICATION</scope>
    <source>
        <strain evidence="4 5">Ishihara</strain>
        <tissue evidence="4 5">Whole body</tissue>
    </source>
</reference>
<keyword evidence="3" id="KW-1185">Reference proteome</keyword>
<dbReference type="PANTHER" id="PTHR10773:SF19">
    <property type="match status" value="1"/>
</dbReference>
<feature type="domain" description="DUF7869" evidence="2">
    <location>
        <begin position="582"/>
        <end position="694"/>
    </location>
</feature>
<evidence type="ECO:0000313" key="4">
    <source>
        <dbReference type="RefSeq" id="XP_022823695.1"/>
    </source>
</evidence>
<dbReference type="AlphaFoldDB" id="A0A9J7ENZ5"/>
<dbReference type="KEGG" id="sliu:111354456"/>
<proteinExistence type="predicted"/>
<dbReference type="Proteomes" id="UP000301870">
    <property type="component" value="Chromosome 4"/>
</dbReference>
<dbReference type="KEGG" id="sliu:111362445"/>
<feature type="region of interest" description="Disordered" evidence="1">
    <location>
        <begin position="225"/>
        <end position="269"/>
    </location>
</feature>
<dbReference type="GeneID" id="111362445"/>
<dbReference type="Proteomes" id="UP000301870">
    <property type="component" value="Chromosome 18"/>
</dbReference>
<feature type="region of interest" description="Disordered" evidence="1">
    <location>
        <begin position="162"/>
        <end position="186"/>
    </location>
</feature>
<evidence type="ECO:0000313" key="5">
    <source>
        <dbReference type="RefSeq" id="XP_022834888.1"/>
    </source>
</evidence>
<sequence length="841" mass="96829">MSSRAKKLLQLAMTRTESDDDQFSGGGCVVEFVPETKLKLNTVRKENPTFNVVEGQEGHQTEPDKKMSGQEMFFCIESDQLLQSIVMDEENNLNLPNIGLQNNDTTYKITEKRSIEQEEITNKRFKATSTVFLEYAEPMLVGELNHEPDQPAVVMERNNSLDNLDQHDSDLTDCEDLGGELDQEPDQSVLEVDRNDRLDSDLTDCEDLGCELDQEVDIPVVDAETNNELNNVGPHDSDLIEGGDLKTNDKRSRKKKRQPEKWQKNVKKSLKNSGESYQTVKGNTIPAKKLKPPCSTDCRLKCTEKINEEKRLNIFNDFWGIGDLGRQRYFVASCMGVVKPKYSLHREDSKRSLNVSYKFTINSEEIRVCKRFFMATLDIGHSFLSTVNKKKASGIIPEDRRGRHGNTGRCLPQADKDGAREHINSYPRKESHYCRASSTKEYLDGDLNLTMMYRQYKEWCHQNSKPIIKQGTYEHIFRNEFNIAFHKPKKDQCSICLSYQNAVGDDKLQLKYTYEKHLKERDLCRLEKKSDIETCKNDANKIICCYDMQAVLQTPCGNDSLFFYKRRLNVYNCTVFNVVSKAAYCYLWNESLGGKGCDEVGTCIYKFLKDHCVGKNVFFYTDNCSAQNKNKYLLSLYHYAIKVLGVVSITHKYLVIGHTQNEGDSVHSTIEREKTRILKNGSIFVPTQWKSVIQCAKKCGTPYEVHELDFSDILDLKDLVTQFGKNFTVNNDGDRVVWNEIKKIYMQASSPYLVFYNDTYEPNSTMKCLNVRNRTRGRSAANVELHLRNKYHQRPKISNLKKKDLLALCDSNVIPRVYREYYSSLEAGDNHIEPDEHNEND</sequence>
<protein>
    <submittedName>
        <fullName evidence="4">Uncharacterized protein LOC111354456 isoform X1</fullName>
    </submittedName>
    <submittedName>
        <fullName evidence="5">Uncharacterized protein LOC111362445 isoform X1</fullName>
    </submittedName>
</protein>
<evidence type="ECO:0000256" key="1">
    <source>
        <dbReference type="SAM" id="MobiDB-lite"/>
    </source>
</evidence>
<dbReference type="InterPro" id="IPR057191">
    <property type="entry name" value="DUF7869"/>
</dbReference>
<evidence type="ECO:0000313" key="3">
    <source>
        <dbReference type="Proteomes" id="UP000301870"/>
    </source>
</evidence>
<dbReference type="Pfam" id="PF25273">
    <property type="entry name" value="DUF7869"/>
    <property type="match status" value="1"/>
</dbReference>
<feature type="compositionally biased region" description="Basic and acidic residues" evidence="1">
    <location>
        <begin position="235"/>
        <end position="250"/>
    </location>
</feature>
<dbReference type="RefSeq" id="XP_022834888.1">
    <property type="nucleotide sequence ID" value="XM_022979120.1"/>
</dbReference>